<dbReference type="Proteomes" id="UP001501294">
    <property type="component" value="Unassembled WGS sequence"/>
</dbReference>
<evidence type="ECO:0000256" key="2">
    <source>
        <dbReference type="ARBA" id="ARBA00049402"/>
    </source>
</evidence>
<feature type="domain" description="Phosphoribosyltransferase" evidence="3">
    <location>
        <begin position="23"/>
        <end position="159"/>
    </location>
</feature>
<sequence>MNQEPSPSLNLRTDADLVINEDTIDDAIRDIATRLNRHFGQSQFSHQNIVAYCIMNGGLYFSGQLLRYLDFPLQLSYLHATRYGNNTTGSDLKWHTRPNPKTIHNAHILLMDDIFDEGLTLEAIDKECRELGAKSVHSVVLTDKQHPRKPKSGFKPDFIGLEVDDRYIFGCGMDYQGLYRNLPEIYALKP</sequence>
<dbReference type="Gene3D" id="3.40.50.2020">
    <property type="match status" value="1"/>
</dbReference>
<evidence type="ECO:0000313" key="4">
    <source>
        <dbReference type="EMBL" id="GAA4348663.1"/>
    </source>
</evidence>
<dbReference type="Pfam" id="PF00156">
    <property type="entry name" value="Pribosyltran"/>
    <property type="match status" value="1"/>
</dbReference>
<dbReference type="GO" id="GO:0016757">
    <property type="term" value="F:glycosyltransferase activity"/>
    <property type="evidence" value="ECO:0007669"/>
    <property type="project" value="UniProtKB-KW"/>
</dbReference>
<dbReference type="SUPFAM" id="SSF53271">
    <property type="entry name" value="PRTase-like"/>
    <property type="match status" value="1"/>
</dbReference>
<keyword evidence="5" id="KW-1185">Reference proteome</keyword>
<dbReference type="PANTHER" id="PTHR43340:SF1">
    <property type="entry name" value="HYPOXANTHINE PHOSPHORIBOSYLTRANSFERASE"/>
    <property type="match status" value="1"/>
</dbReference>
<reference evidence="5" key="1">
    <citation type="journal article" date="2019" name="Int. J. Syst. Evol. Microbiol.">
        <title>The Global Catalogue of Microorganisms (GCM) 10K type strain sequencing project: providing services to taxonomists for standard genome sequencing and annotation.</title>
        <authorList>
            <consortium name="The Broad Institute Genomics Platform"/>
            <consortium name="The Broad Institute Genome Sequencing Center for Infectious Disease"/>
            <person name="Wu L."/>
            <person name="Ma J."/>
        </authorList>
    </citation>
    <scope>NUCLEOTIDE SEQUENCE [LARGE SCALE GENOMIC DNA]</scope>
    <source>
        <strain evidence="5">JCM 17727</strain>
    </source>
</reference>
<accession>A0ABP8I0K5</accession>
<dbReference type="InterPro" id="IPR029057">
    <property type="entry name" value="PRTase-like"/>
</dbReference>
<organism evidence="4 5">
    <name type="scientific">Kangiella taiwanensis</name>
    <dbReference type="NCBI Taxonomy" id="1079179"/>
    <lineage>
        <taxon>Bacteria</taxon>
        <taxon>Pseudomonadati</taxon>
        <taxon>Pseudomonadota</taxon>
        <taxon>Gammaproteobacteria</taxon>
        <taxon>Kangiellales</taxon>
        <taxon>Kangiellaceae</taxon>
        <taxon>Kangiella</taxon>
    </lineage>
</organism>
<keyword evidence="4" id="KW-0808">Transferase</keyword>
<evidence type="ECO:0000313" key="5">
    <source>
        <dbReference type="Proteomes" id="UP001501294"/>
    </source>
</evidence>
<proteinExistence type="predicted"/>
<evidence type="ECO:0000256" key="1">
    <source>
        <dbReference type="ARBA" id="ARBA00048811"/>
    </source>
</evidence>
<dbReference type="CDD" id="cd06223">
    <property type="entry name" value="PRTases_typeI"/>
    <property type="match status" value="1"/>
</dbReference>
<dbReference type="PANTHER" id="PTHR43340">
    <property type="entry name" value="HYPOXANTHINE-GUANINE PHOSPHORIBOSYLTRANSFERASE"/>
    <property type="match status" value="1"/>
</dbReference>
<comment type="catalytic activity">
    <reaction evidence="1">
        <text>GMP + diphosphate = guanine + 5-phospho-alpha-D-ribose 1-diphosphate</text>
        <dbReference type="Rhea" id="RHEA:25424"/>
        <dbReference type="ChEBI" id="CHEBI:16235"/>
        <dbReference type="ChEBI" id="CHEBI:33019"/>
        <dbReference type="ChEBI" id="CHEBI:58017"/>
        <dbReference type="ChEBI" id="CHEBI:58115"/>
        <dbReference type="EC" id="2.4.2.8"/>
    </reaction>
    <physiologicalReaction direction="right-to-left" evidence="1">
        <dbReference type="Rhea" id="RHEA:25426"/>
    </physiologicalReaction>
</comment>
<evidence type="ECO:0000259" key="3">
    <source>
        <dbReference type="Pfam" id="PF00156"/>
    </source>
</evidence>
<name>A0ABP8I0K5_9GAMM</name>
<dbReference type="RefSeq" id="WP_223577863.1">
    <property type="nucleotide sequence ID" value="NZ_BAABFU010000002.1"/>
</dbReference>
<gene>
    <name evidence="4" type="ORF">GCM10023150_12290</name>
</gene>
<protein>
    <submittedName>
        <fullName evidence="4">Hypoxanthine-guanine phosphoribosyltransferase</fullName>
    </submittedName>
</protein>
<dbReference type="InterPro" id="IPR000836">
    <property type="entry name" value="PRTase_dom"/>
</dbReference>
<dbReference type="EMBL" id="BAABFU010000002">
    <property type="protein sequence ID" value="GAA4348663.1"/>
    <property type="molecule type" value="Genomic_DNA"/>
</dbReference>
<keyword evidence="4" id="KW-0328">Glycosyltransferase</keyword>
<comment type="catalytic activity">
    <reaction evidence="2">
        <text>IMP + diphosphate = hypoxanthine + 5-phospho-alpha-D-ribose 1-diphosphate</text>
        <dbReference type="Rhea" id="RHEA:17973"/>
        <dbReference type="ChEBI" id="CHEBI:17368"/>
        <dbReference type="ChEBI" id="CHEBI:33019"/>
        <dbReference type="ChEBI" id="CHEBI:58017"/>
        <dbReference type="ChEBI" id="CHEBI:58053"/>
        <dbReference type="EC" id="2.4.2.8"/>
    </reaction>
    <physiologicalReaction direction="right-to-left" evidence="2">
        <dbReference type="Rhea" id="RHEA:17975"/>
    </physiologicalReaction>
</comment>
<dbReference type="InterPro" id="IPR050408">
    <property type="entry name" value="HGPRT"/>
</dbReference>
<comment type="caution">
    <text evidence="4">The sequence shown here is derived from an EMBL/GenBank/DDBJ whole genome shotgun (WGS) entry which is preliminary data.</text>
</comment>
<dbReference type="NCBIfam" id="NF006605">
    <property type="entry name" value="PRK09162.1"/>
    <property type="match status" value="1"/>
</dbReference>